<protein>
    <submittedName>
        <fullName evidence="2">Uncharacterized protein</fullName>
    </submittedName>
</protein>
<feature type="non-terminal residue" evidence="2">
    <location>
        <position position="1"/>
    </location>
</feature>
<organism evidence="2 3">
    <name type="scientific">Elysia chlorotica</name>
    <name type="common">Eastern emerald elysia</name>
    <name type="synonym">Sea slug</name>
    <dbReference type="NCBI Taxonomy" id="188477"/>
    <lineage>
        <taxon>Eukaryota</taxon>
        <taxon>Metazoa</taxon>
        <taxon>Spiralia</taxon>
        <taxon>Lophotrochozoa</taxon>
        <taxon>Mollusca</taxon>
        <taxon>Gastropoda</taxon>
        <taxon>Heterobranchia</taxon>
        <taxon>Euthyneura</taxon>
        <taxon>Panpulmonata</taxon>
        <taxon>Sacoglossa</taxon>
        <taxon>Placobranchoidea</taxon>
        <taxon>Plakobranchidae</taxon>
        <taxon>Elysia</taxon>
    </lineage>
</organism>
<evidence type="ECO:0000256" key="1">
    <source>
        <dbReference type="SAM" id="MobiDB-lite"/>
    </source>
</evidence>
<feature type="non-terminal residue" evidence="2">
    <location>
        <position position="139"/>
    </location>
</feature>
<accession>A0A3S1BMD9</accession>
<dbReference type="Proteomes" id="UP000271974">
    <property type="component" value="Unassembled WGS sequence"/>
</dbReference>
<evidence type="ECO:0000313" key="3">
    <source>
        <dbReference type="Proteomes" id="UP000271974"/>
    </source>
</evidence>
<name>A0A3S1BMD9_ELYCH</name>
<gene>
    <name evidence="2" type="ORF">EGW08_005245</name>
</gene>
<feature type="region of interest" description="Disordered" evidence="1">
    <location>
        <begin position="1"/>
        <end position="66"/>
    </location>
</feature>
<feature type="compositionally biased region" description="Basic residues" evidence="1">
    <location>
        <begin position="34"/>
        <end position="46"/>
    </location>
</feature>
<dbReference type="EMBL" id="RQTK01000122">
    <property type="protein sequence ID" value="RUS87007.1"/>
    <property type="molecule type" value="Genomic_DNA"/>
</dbReference>
<evidence type="ECO:0000313" key="2">
    <source>
        <dbReference type="EMBL" id="RUS87007.1"/>
    </source>
</evidence>
<keyword evidence="3" id="KW-1185">Reference proteome</keyword>
<sequence>PRQPNSPRTRLRGAPRHLAGEPQGAPGLPDGRLHPHHRHRLQRHRRGVDAVHRSSHSGPDHHPHRSLLVRERCAERGGPLVHLLHDDLPGRSVLPVPARCEHPLSLPLGRNQDLRPVSGMTVQSTSCVLFFYISVFFSY</sequence>
<dbReference type="AlphaFoldDB" id="A0A3S1BMD9"/>
<proteinExistence type="predicted"/>
<reference evidence="2 3" key="1">
    <citation type="submission" date="2019-01" db="EMBL/GenBank/DDBJ databases">
        <title>A draft genome assembly of the solar-powered sea slug Elysia chlorotica.</title>
        <authorList>
            <person name="Cai H."/>
            <person name="Li Q."/>
            <person name="Fang X."/>
            <person name="Li J."/>
            <person name="Curtis N.E."/>
            <person name="Altenburger A."/>
            <person name="Shibata T."/>
            <person name="Feng M."/>
            <person name="Maeda T."/>
            <person name="Schwartz J.A."/>
            <person name="Shigenobu S."/>
            <person name="Lundholm N."/>
            <person name="Nishiyama T."/>
            <person name="Yang H."/>
            <person name="Hasebe M."/>
            <person name="Li S."/>
            <person name="Pierce S.K."/>
            <person name="Wang J."/>
        </authorList>
    </citation>
    <scope>NUCLEOTIDE SEQUENCE [LARGE SCALE GENOMIC DNA]</scope>
    <source>
        <strain evidence="2">EC2010</strain>
        <tissue evidence="2">Whole organism of an adult</tissue>
    </source>
</reference>
<comment type="caution">
    <text evidence="2">The sequence shown here is derived from an EMBL/GenBank/DDBJ whole genome shotgun (WGS) entry which is preliminary data.</text>
</comment>